<dbReference type="EMBL" id="MU151217">
    <property type="protein sequence ID" value="KAF9447063.1"/>
    <property type="molecule type" value="Genomic_DNA"/>
</dbReference>
<dbReference type="AlphaFoldDB" id="A0A9P5X910"/>
<dbReference type="InterPro" id="IPR032675">
    <property type="entry name" value="LRR_dom_sf"/>
</dbReference>
<organism evidence="1 2">
    <name type="scientific">Macrolepiota fuliginosa MF-IS2</name>
    <dbReference type="NCBI Taxonomy" id="1400762"/>
    <lineage>
        <taxon>Eukaryota</taxon>
        <taxon>Fungi</taxon>
        <taxon>Dikarya</taxon>
        <taxon>Basidiomycota</taxon>
        <taxon>Agaricomycotina</taxon>
        <taxon>Agaricomycetes</taxon>
        <taxon>Agaricomycetidae</taxon>
        <taxon>Agaricales</taxon>
        <taxon>Agaricineae</taxon>
        <taxon>Agaricaceae</taxon>
        <taxon>Macrolepiota</taxon>
    </lineage>
</organism>
<evidence type="ECO:0000313" key="1">
    <source>
        <dbReference type="EMBL" id="KAF9447063.1"/>
    </source>
</evidence>
<name>A0A9P5X910_9AGAR</name>
<accession>A0A9P5X910</accession>
<evidence type="ECO:0008006" key="3">
    <source>
        <dbReference type="Google" id="ProtNLM"/>
    </source>
</evidence>
<sequence length="547" mass="63374">MPVADDIPLEIWDLIASFLPLTERPRLMSLNRYFLAKFLHERYGEIRWAILDQNMIRYLRRLQDPFIARYVQKLHVQAWFINQLAQSKVLRQEPRDSFGGSILRYLRGPIERVEPMSYIPRSTKRNDPSQYTPTQILWLMGNALSHMSNLRYYSFEWRDLPLNAASRRFLETVERSTRGLHKLVLHAQIANYRHLLNYVCFDGLEEISFHFNHDPQATEKSEDFIQANNNTLKTKIAPFINHFSPSLRHLSISSDSKTLMTPLFESLVTFPNLQGIDLSMPFTISFSEPQLVIDFLAAHSSTLRHVKLNPPFQRYAPHQSALRVQSTETRTTSWSTMSTLLLNCPPNILANLETLDIPSVGPIGPTVTLLNRSIETLTRLNLSGRYFTPDELRPIYDLFSLRPLYARLVHLRIDVTKINFSVLFDIASRFPRMESLILVSETIPKVTDHEFRTSLDPFTYTFDGGAGTPNVRGAAIITPSMQQVFLDWSLMDIGIYTERYQEHQGIYFVNAAQEYRAMRKVMGFVPSIKCLKGEEVEMVWDPGRYYP</sequence>
<dbReference type="Gene3D" id="3.80.10.10">
    <property type="entry name" value="Ribonuclease Inhibitor"/>
    <property type="match status" value="1"/>
</dbReference>
<protein>
    <recommendedName>
        <fullName evidence="3">F-box domain-containing protein</fullName>
    </recommendedName>
</protein>
<comment type="caution">
    <text evidence="1">The sequence shown here is derived from an EMBL/GenBank/DDBJ whole genome shotgun (WGS) entry which is preliminary data.</text>
</comment>
<keyword evidence="2" id="KW-1185">Reference proteome</keyword>
<reference evidence="1" key="1">
    <citation type="submission" date="2020-11" db="EMBL/GenBank/DDBJ databases">
        <authorList>
            <consortium name="DOE Joint Genome Institute"/>
            <person name="Ahrendt S."/>
            <person name="Riley R."/>
            <person name="Andreopoulos W."/>
            <person name="Labutti K."/>
            <person name="Pangilinan J."/>
            <person name="Ruiz-Duenas F.J."/>
            <person name="Barrasa J.M."/>
            <person name="Sanchez-Garcia M."/>
            <person name="Camarero S."/>
            <person name="Miyauchi S."/>
            <person name="Serrano A."/>
            <person name="Linde D."/>
            <person name="Babiker R."/>
            <person name="Drula E."/>
            <person name="Ayuso-Fernandez I."/>
            <person name="Pacheco R."/>
            <person name="Padilla G."/>
            <person name="Ferreira P."/>
            <person name="Barriuso J."/>
            <person name="Kellner H."/>
            <person name="Castanera R."/>
            <person name="Alfaro M."/>
            <person name="Ramirez L."/>
            <person name="Pisabarro A.G."/>
            <person name="Kuo A."/>
            <person name="Tritt A."/>
            <person name="Lipzen A."/>
            <person name="He G."/>
            <person name="Yan M."/>
            <person name="Ng V."/>
            <person name="Cullen D."/>
            <person name="Martin F."/>
            <person name="Rosso M.-N."/>
            <person name="Henrissat B."/>
            <person name="Hibbett D."/>
            <person name="Martinez A.T."/>
            <person name="Grigoriev I.V."/>
        </authorList>
    </citation>
    <scope>NUCLEOTIDE SEQUENCE</scope>
    <source>
        <strain evidence="1">MF-IS2</strain>
    </source>
</reference>
<dbReference type="OrthoDB" id="2987979at2759"/>
<dbReference type="Proteomes" id="UP000807342">
    <property type="component" value="Unassembled WGS sequence"/>
</dbReference>
<dbReference type="SUPFAM" id="SSF52047">
    <property type="entry name" value="RNI-like"/>
    <property type="match status" value="1"/>
</dbReference>
<gene>
    <name evidence="1" type="ORF">P691DRAFT_732124</name>
</gene>
<evidence type="ECO:0000313" key="2">
    <source>
        <dbReference type="Proteomes" id="UP000807342"/>
    </source>
</evidence>
<proteinExistence type="predicted"/>